<evidence type="ECO:0000256" key="7">
    <source>
        <dbReference type="SAM" id="Phobius"/>
    </source>
</evidence>
<feature type="transmembrane region" description="Helical" evidence="7">
    <location>
        <begin position="66"/>
        <end position="87"/>
    </location>
</feature>
<dbReference type="PANTHER" id="PTHR40074">
    <property type="entry name" value="O-ACETYLTRANSFERASE WECH"/>
    <property type="match status" value="1"/>
</dbReference>
<evidence type="ECO:0000256" key="2">
    <source>
        <dbReference type="ARBA" id="ARBA00007400"/>
    </source>
</evidence>
<keyword evidence="10" id="KW-1185">Reference proteome</keyword>
<evidence type="ECO:0000256" key="4">
    <source>
        <dbReference type="ARBA" id="ARBA00022692"/>
    </source>
</evidence>
<feature type="transmembrane region" description="Helical" evidence="7">
    <location>
        <begin position="107"/>
        <end position="126"/>
    </location>
</feature>
<dbReference type="KEGG" id="dez:DKM44_07730"/>
<protein>
    <submittedName>
        <fullName evidence="9">Acyltransferase</fullName>
    </submittedName>
</protein>
<comment type="similarity">
    <text evidence="2">Belongs to the acyltransferase 3 family.</text>
</comment>
<comment type="subcellular location">
    <subcellularLocation>
        <location evidence="1">Cell membrane</location>
        <topology evidence="1">Multi-pass membrane protein</topology>
    </subcellularLocation>
</comment>
<evidence type="ECO:0000256" key="3">
    <source>
        <dbReference type="ARBA" id="ARBA00022475"/>
    </source>
</evidence>
<evidence type="ECO:0000313" key="9">
    <source>
        <dbReference type="EMBL" id="AWN24549.1"/>
    </source>
</evidence>
<keyword evidence="9" id="KW-0012">Acyltransferase</keyword>
<dbReference type="PANTHER" id="PTHR40074:SF2">
    <property type="entry name" value="O-ACETYLTRANSFERASE WECH"/>
    <property type="match status" value="1"/>
</dbReference>
<feature type="transmembrane region" description="Helical" evidence="7">
    <location>
        <begin position="336"/>
        <end position="361"/>
    </location>
</feature>
<dbReference type="GO" id="GO:0016413">
    <property type="term" value="F:O-acetyltransferase activity"/>
    <property type="evidence" value="ECO:0007669"/>
    <property type="project" value="TreeGrafter"/>
</dbReference>
<dbReference type="EMBL" id="CP029494">
    <property type="protein sequence ID" value="AWN24549.1"/>
    <property type="molecule type" value="Genomic_DNA"/>
</dbReference>
<name>A0A2Z3JP81_9DEIO</name>
<keyword evidence="5 7" id="KW-1133">Transmembrane helix</keyword>
<dbReference type="GO" id="GO:0005886">
    <property type="term" value="C:plasma membrane"/>
    <property type="evidence" value="ECO:0007669"/>
    <property type="project" value="UniProtKB-SubCell"/>
</dbReference>
<evidence type="ECO:0000313" key="10">
    <source>
        <dbReference type="Proteomes" id="UP000245368"/>
    </source>
</evidence>
<feature type="transmembrane region" description="Helical" evidence="7">
    <location>
        <begin position="236"/>
        <end position="257"/>
    </location>
</feature>
<dbReference type="AlphaFoldDB" id="A0A2Z3JP81"/>
<accession>A0A2Z3JP81</accession>
<dbReference type="Proteomes" id="UP000245368">
    <property type="component" value="Chromosome"/>
</dbReference>
<keyword evidence="4 7" id="KW-0812">Transmembrane</keyword>
<gene>
    <name evidence="9" type="ORF">DKM44_07730</name>
</gene>
<feature type="transmembrane region" description="Helical" evidence="7">
    <location>
        <begin position="146"/>
        <end position="165"/>
    </location>
</feature>
<dbReference type="OrthoDB" id="64754at2"/>
<feature type="domain" description="Acyltransferase 3" evidence="8">
    <location>
        <begin position="26"/>
        <end position="355"/>
    </location>
</feature>
<proteinExistence type="inferred from homology"/>
<feature type="transmembrane region" description="Helical" evidence="7">
    <location>
        <begin position="297"/>
        <end position="316"/>
    </location>
</feature>
<reference evidence="9 10" key="1">
    <citation type="submission" date="2018-05" db="EMBL/GenBank/DDBJ databases">
        <title>Complete Genome Sequence of Deinococcus sp. strain 17bor-2.</title>
        <authorList>
            <person name="Srinivasan S."/>
        </authorList>
    </citation>
    <scope>NUCLEOTIDE SEQUENCE [LARGE SCALE GENOMIC DNA]</scope>
    <source>
        <strain evidence="9 10">17bor-2</strain>
    </source>
</reference>
<keyword evidence="9" id="KW-0808">Transferase</keyword>
<evidence type="ECO:0000256" key="1">
    <source>
        <dbReference type="ARBA" id="ARBA00004651"/>
    </source>
</evidence>
<keyword evidence="6 7" id="KW-0472">Membrane</keyword>
<sequence>MLAPAPAPALPAEQSERQARAALTPVDYFRGLAILEVVLHHSSGAARRYAEDGSAVLIFLNVLNRVLHFAVPGFLFLSAAVLTRSLLARPDFGRYVWRRVVRGAWPYLLWTLLYVAWSAWLGDRPWNDLLRPDKWLLWLAYGKGNFHLYFLLVALQTYLLLPFLLPLARRRLRLSAALGLGLAVQVGVYWLNKAYLHLTYPASNVLWYVAAVIMGVAVGARWSEFEDWWKRRRSKVLLLTALALSVHLPMALMFLNGNGDQLNPWLYSLSSWLYTTPMTVTVLGVGYSLWRRGWGRWVAVLGSVSLQIYLIHPAVLEGLEHLSPSQGVEGLGAAPALPMFVLMVTLALALPFAAARLAVWLRVNSLLFGR</sequence>
<dbReference type="GO" id="GO:0009246">
    <property type="term" value="P:enterobacterial common antigen biosynthetic process"/>
    <property type="evidence" value="ECO:0007669"/>
    <property type="project" value="TreeGrafter"/>
</dbReference>
<organism evidence="9 10">
    <name type="scientific">Deinococcus irradiatisoli</name>
    <dbReference type="NCBI Taxonomy" id="2202254"/>
    <lineage>
        <taxon>Bacteria</taxon>
        <taxon>Thermotogati</taxon>
        <taxon>Deinococcota</taxon>
        <taxon>Deinococci</taxon>
        <taxon>Deinococcales</taxon>
        <taxon>Deinococcaceae</taxon>
        <taxon>Deinococcus</taxon>
    </lineage>
</organism>
<feature type="transmembrane region" description="Helical" evidence="7">
    <location>
        <begin position="172"/>
        <end position="190"/>
    </location>
</feature>
<dbReference type="InterPro" id="IPR002656">
    <property type="entry name" value="Acyl_transf_3_dom"/>
</dbReference>
<feature type="transmembrane region" description="Helical" evidence="7">
    <location>
        <begin position="269"/>
        <end position="290"/>
    </location>
</feature>
<evidence type="ECO:0000259" key="8">
    <source>
        <dbReference type="Pfam" id="PF01757"/>
    </source>
</evidence>
<evidence type="ECO:0000256" key="6">
    <source>
        <dbReference type="ARBA" id="ARBA00023136"/>
    </source>
</evidence>
<dbReference type="Pfam" id="PF01757">
    <property type="entry name" value="Acyl_transf_3"/>
    <property type="match status" value="1"/>
</dbReference>
<keyword evidence="3" id="KW-1003">Cell membrane</keyword>
<feature type="transmembrane region" description="Helical" evidence="7">
    <location>
        <begin position="205"/>
        <end position="224"/>
    </location>
</feature>
<evidence type="ECO:0000256" key="5">
    <source>
        <dbReference type="ARBA" id="ARBA00022989"/>
    </source>
</evidence>